<dbReference type="Proteomes" id="UP000183487">
    <property type="component" value="Unassembled WGS sequence"/>
</dbReference>
<keyword evidence="2" id="KW-1185">Reference proteome</keyword>
<proteinExistence type="predicted"/>
<dbReference type="Pfam" id="PF12512">
    <property type="entry name" value="DUF3717"/>
    <property type="match status" value="1"/>
</dbReference>
<dbReference type="AlphaFoldDB" id="A0A1H1JX42"/>
<evidence type="ECO:0000313" key="1">
    <source>
        <dbReference type="EMBL" id="SDR54613.1"/>
    </source>
</evidence>
<dbReference type="EMBL" id="FNKP01000004">
    <property type="protein sequence ID" value="SDR54613.1"/>
    <property type="molecule type" value="Genomic_DNA"/>
</dbReference>
<evidence type="ECO:0000313" key="2">
    <source>
        <dbReference type="Proteomes" id="UP000183487"/>
    </source>
</evidence>
<name>A0A1H1JX42_9BURK</name>
<accession>A0A1H1JX42</accession>
<dbReference type="OrthoDB" id="9033822at2"/>
<dbReference type="RefSeq" id="WP_074774203.1">
    <property type="nucleotide sequence ID" value="NZ_FNKP01000004.1"/>
</dbReference>
<gene>
    <name evidence="1" type="ORF">SAMN05443245_7467</name>
</gene>
<organism evidence="1 2">
    <name type="scientific">Paraburkholderia fungorum</name>
    <dbReference type="NCBI Taxonomy" id="134537"/>
    <lineage>
        <taxon>Bacteria</taxon>
        <taxon>Pseudomonadati</taxon>
        <taxon>Pseudomonadota</taxon>
        <taxon>Betaproteobacteria</taxon>
        <taxon>Burkholderiales</taxon>
        <taxon>Burkholderiaceae</taxon>
        <taxon>Paraburkholderia</taxon>
    </lineage>
</organism>
<sequence>MNQHTSVPAVQHVSIAQIEAAINVWRNRQPGASDDDVLVLCAEARSLANLYGHMIFTRADRVDVTALSDTQLAALRAAIG</sequence>
<reference evidence="2" key="1">
    <citation type="submission" date="2016-10" db="EMBL/GenBank/DDBJ databases">
        <authorList>
            <person name="Varghese N."/>
        </authorList>
    </citation>
    <scope>NUCLEOTIDE SEQUENCE [LARGE SCALE GENOMIC DNA]</scope>
    <source>
        <strain evidence="2">GAS106B</strain>
    </source>
</reference>
<dbReference type="InterPro" id="IPR022191">
    <property type="entry name" value="DUF3717"/>
</dbReference>
<evidence type="ECO:0008006" key="3">
    <source>
        <dbReference type="Google" id="ProtNLM"/>
    </source>
</evidence>
<protein>
    <recommendedName>
        <fullName evidence="3">DUF3717 domain-containing protein</fullName>
    </recommendedName>
</protein>